<feature type="region of interest" description="Disordered" evidence="1">
    <location>
        <begin position="29"/>
        <end position="63"/>
    </location>
</feature>
<protein>
    <submittedName>
        <fullName evidence="2">Uncharacterized protein</fullName>
    </submittedName>
</protein>
<name>A0AAV2DBP0_9ROSI</name>
<organism evidence="2 3">
    <name type="scientific">Linum trigynum</name>
    <dbReference type="NCBI Taxonomy" id="586398"/>
    <lineage>
        <taxon>Eukaryota</taxon>
        <taxon>Viridiplantae</taxon>
        <taxon>Streptophyta</taxon>
        <taxon>Embryophyta</taxon>
        <taxon>Tracheophyta</taxon>
        <taxon>Spermatophyta</taxon>
        <taxon>Magnoliopsida</taxon>
        <taxon>eudicotyledons</taxon>
        <taxon>Gunneridae</taxon>
        <taxon>Pentapetalae</taxon>
        <taxon>rosids</taxon>
        <taxon>fabids</taxon>
        <taxon>Malpighiales</taxon>
        <taxon>Linaceae</taxon>
        <taxon>Linum</taxon>
    </lineage>
</organism>
<dbReference type="AlphaFoldDB" id="A0AAV2DBP0"/>
<evidence type="ECO:0000256" key="1">
    <source>
        <dbReference type="SAM" id="MobiDB-lite"/>
    </source>
</evidence>
<feature type="region of interest" description="Disordered" evidence="1">
    <location>
        <begin position="77"/>
        <end position="121"/>
    </location>
</feature>
<dbReference type="EMBL" id="OZ034815">
    <property type="protein sequence ID" value="CAL1370687.1"/>
    <property type="molecule type" value="Genomic_DNA"/>
</dbReference>
<feature type="compositionally biased region" description="Polar residues" evidence="1">
    <location>
        <begin position="99"/>
        <end position="121"/>
    </location>
</feature>
<sequence>MSSSKLFDQEWFRLEDLLHQALDRRNREARRCATPIEMSADDDAATTEEAAGDSMPVVKGVGVDDADATPNIIIAEQPRTIDKAFSTSARATKTPPPTASSSQSHPQHLQTERWFQSQFRH</sequence>
<gene>
    <name evidence="2" type="ORF">LTRI10_LOCUS12795</name>
</gene>
<reference evidence="2 3" key="1">
    <citation type="submission" date="2024-04" db="EMBL/GenBank/DDBJ databases">
        <authorList>
            <person name="Fracassetti M."/>
        </authorList>
    </citation>
    <scope>NUCLEOTIDE SEQUENCE [LARGE SCALE GENOMIC DNA]</scope>
</reference>
<evidence type="ECO:0000313" key="3">
    <source>
        <dbReference type="Proteomes" id="UP001497516"/>
    </source>
</evidence>
<evidence type="ECO:0000313" key="2">
    <source>
        <dbReference type="EMBL" id="CAL1370687.1"/>
    </source>
</evidence>
<accession>A0AAV2DBP0</accession>
<dbReference type="Proteomes" id="UP001497516">
    <property type="component" value="Chromosome 2"/>
</dbReference>
<keyword evidence="3" id="KW-1185">Reference proteome</keyword>
<proteinExistence type="predicted"/>